<evidence type="ECO:0000313" key="2">
    <source>
        <dbReference type="Proteomes" id="UP000677913"/>
    </source>
</evidence>
<dbReference type="EMBL" id="JAGSXH010000061">
    <property type="protein sequence ID" value="MBS2964800.1"/>
    <property type="molecule type" value="Genomic_DNA"/>
</dbReference>
<reference evidence="1" key="1">
    <citation type="submission" date="2021-04" db="EMBL/GenBank/DDBJ databases">
        <title>Genome based classification of Actinospica acidithermotolerans sp. nov., an actinobacterium isolated from an Indonesian hot spring.</title>
        <authorList>
            <person name="Kusuma A.B."/>
            <person name="Putra K.E."/>
            <person name="Nafisah S."/>
            <person name="Loh J."/>
            <person name="Nouioui I."/>
            <person name="Goodfellow M."/>
        </authorList>
    </citation>
    <scope>NUCLEOTIDE SEQUENCE</scope>
    <source>
        <strain evidence="1">DSM 45618</strain>
    </source>
</reference>
<protein>
    <submittedName>
        <fullName evidence="1">Uncharacterized protein</fullName>
    </submittedName>
</protein>
<keyword evidence="2" id="KW-1185">Reference proteome</keyword>
<dbReference type="Proteomes" id="UP000677913">
    <property type="component" value="Unassembled WGS sequence"/>
</dbReference>
<sequence length="224" mass="24082">MTTTPLLRAPRDIASWMWFPRHLEPGLQAQYALAARIAEIAARHGLLTAPRIVSAWSLDGVRVPQVCAVVQPTGALDDPAVLAAVVAARPDELPERAVPGEIELEGPGSWYDADGAAHADDGLLRITVDLLPGDPWVQVEVFHDVWMPYDFTGRPHPEVYQCNASRLAAALTDINALLGAEAEPGELTYFGRAVALGVENSFDDDGEPLDVTDLIKAAAQRYGG</sequence>
<dbReference type="RefSeq" id="WP_211469162.1">
    <property type="nucleotide sequence ID" value="NZ_JAGSXH010000061.1"/>
</dbReference>
<accession>A0A8J7WSF7</accession>
<name>A0A8J7WSF7_9ACTN</name>
<dbReference type="AlphaFoldDB" id="A0A8J7WSF7"/>
<organism evidence="1 2">
    <name type="scientific">Actinocrinis puniceicyclus</name>
    <dbReference type="NCBI Taxonomy" id="977794"/>
    <lineage>
        <taxon>Bacteria</taxon>
        <taxon>Bacillati</taxon>
        <taxon>Actinomycetota</taxon>
        <taxon>Actinomycetes</taxon>
        <taxon>Catenulisporales</taxon>
        <taxon>Actinospicaceae</taxon>
        <taxon>Actinocrinis</taxon>
    </lineage>
</organism>
<proteinExistence type="predicted"/>
<evidence type="ECO:0000313" key="1">
    <source>
        <dbReference type="EMBL" id="MBS2964800.1"/>
    </source>
</evidence>
<gene>
    <name evidence="1" type="ORF">KGA66_17210</name>
</gene>
<comment type="caution">
    <text evidence="1">The sequence shown here is derived from an EMBL/GenBank/DDBJ whole genome shotgun (WGS) entry which is preliminary data.</text>
</comment>